<organism evidence="2 3">
    <name type="scientific">Shouchella clausii</name>
    <name type="common">Alkalihalobacillus clausii</name>
    <dbReference type="NCBI Taxonomy" id="79880"/>
    <lineage>
        <taxon>Bacteria</taxon>
        <taxon>Bacillati</taxon>
        <taxon>Bacillota</taxon>
        <taxon>Bacilli</taxon>
        <taxon>Bacillales</taxon>
        <taxon>Bacillaceae</taxon>
        <taxon>Shouchella</taxon>
    </lineage>
</organism>
<keyword evidence="1" id="KW-0472">Membrane</keyword>
<evidence type="ECO:0000256" key="1">
    <source>
        <dbReference type="SAM" id="Phobius"/>
    </source>
</evidence>
<name>A0A268RWS2_SHOCL</name>
<protein>
    <submittedName>
        <fullName evidence="2">Uncharacterized protein</fullName>
    </submittedName>
</protein>
<keyword evidence="1" id="KW-0812">Transmembrane</keyword>
<dbReference type="Proteomes" id="UP000216133">
    <property type="component" value="Unassembled WGS sequence"/>
</dbReference>
<accession>A0A268RWS2</accession>
<reference evidence="2 3" key="1">
    <citation type="submission" date="2017-07" db="EMBL/GenBank/DDBJ databases">
        <title>Isolation and whole genome analysis of endospore-forming bacteria from heroin.</title>
        <authorList>
            <person name="Kalinowski J."/>
            <person name="Ahrens B."/>
            <person name="Al-Dilaimi A."/>
            <person name="Winkler A."/>
            <person name="Wibberg D."/>
            <person name="Schleenbecker U."/>
            <person name="Ruckert C."/>
            <person name="Wolfel R."/>
            <person name="Grass G."/>
        </authorList>
    </citation>
    <scope>NUCLEOTIDE SEQUENCE [LARGE SCALE GENOMIC DNA]</scope>
    <source>
        <strain evidence="2 3">7523-2</strain>
    </source>
</reference>
<keyword evidence="1" id="KW-1133">Transmembrane helix</keyword>
<dbReference type="RefSeq" id="WP_095305005.1">
    <property type="nucleotide sequence ID" value="NZ_NPBN01000051.1"/>
</dbReference>
<feature type="transmembrane region" description="Helical" evidence="1">
    <location>
        <begin position="21"/>
        <end position="43"/>
    </location>
</feature>
<dbReference type="EMBL" id="NPBS01000136">
    <property type="protein sequence ID" value="PAF23911.1"/>
    <property type="molecule type" value="Genomic_DNA"/>
</dbReference>
<gene>
    <name evidence="2" type="ORF">CHH61_21370</name>
</gene>
<dbReference type="AlphaFoldDB" id="A0A268RWS2"/>
<evidence type="ECO:0000313" key="2">
    <source>
        <dbReference type="EMBL" id="PAF23911.1"/>
    </source>
</evidence>
<comment type="caution">
    <text evidence="2">The sequence shown here is derived from an EMBL/GenBank/DDBJ whole genome shotgun (WGS) entry which is preliminary data.</text>
</comment>
<evidence type="ECO:0000313" key="3">
    <source>
        <dbReference type="Proteomes" id="UP000216133"/>
    </source>
</evidence>
<proteinExistence type="predicted"/>
<sequence length="67" mass="7421">MQTQWHYHQPVYRRPPGYYGGSAFLGGLVGGLGGSLIAAPFLYGGYGYGYPPYGYGPYGYPPYGYYY</sequence>